<sequence>MTAISLQLEPNSLYICLTQLLVPGFHWGLYFTDNGGIATCHEWAEVRGRRDLTQPVEAYQVAHSHPVTVNDAQNRLNLAFVKVLGYTPPSSQYDLQARFAAIEPSGGYSDVRRNRKSGLSCRTWLMRALGLLQEDGVIRRDTPVSNIEGAVKEIGTEVEERLGEGEDLDTQIRTV</sequence>
<organism evidence="1 2">
    <name type="scientific">Rhodofomes roseus</name>
    <dbReference type="NCBI Taxonomy" id="34475"/>
    <lineage>
        <taxon>Eukaryota</taxon>
        <taxon>Fungi</taxon>
        <taxon>Dikarya</taxon>
        <taxon>Basidiomycota</taxon>
        <taxon>Agaricomycotina</taxon>
        <taxon>Agaricomycetes</taxon>
        <taxon>Polyporales</taxon>
        <taxon>Rhodofomes</taxon>
    </lineage>
</organism>
<dbReference type="AlphaFoldDB" id="A0A4Y9Z8E8"/>
<dbReference type="Proteomes" id="UP000298390">
    <property type="component" value="Unassembled WGS sequence"/>
</dbReference>
<proteinExistence type="predicted"/>
<evidence type="ECO:0000313" key="1">
    <source>
        <dbReference type="EMBL" id="TFY69649.1"/>
    </source>
</evidence>
<gene>
    <name evidence="1" type="ORF">EVJ58_g289</name>
</gene>
<reference evidence="1 2" key="1">
    <citation type="submission" date="2019-01" db="EMBL/GenBank/DDBJ databases">
        <title>Genome sequencing of the rare red list fungi Fomitopsis rosea.</title>
        <authorList>
            <person name="Buettner E."/>
            <person name="Kellner H."/>
        </authorList>
    </citation>
    <scope>NUCLEOTIDE SEQUENCE [LARGE SCALE GENOMIC DNA]</scope>
    <source>
        <strain evidence="1 2">DSM 105464</strain>
    </source>
</reference>
<comment type="caution">
    <text evidence="1">The sequence shown here is derived from an EMBL/GenBank/DDBJ whole genome shotgun (WGS) entry which is preliminary data.</text>
</comment>
<name>A0A4Y9Z8E8_9APHY</name>
<evidence type="ECO:0000313" key="2">
    <source>
        <dbReference type="Proteomes" id="UP000298390"/>
    </source>
</evidence>
<accession>A0A4Y9Z8E8</accession>
<protein>
    <submittedName>
        <fullName evidence="1">Uncharacterized protein</fullName>
    </submittedName>
</protein>
<dbReference type="EMBL" id="SEKV01000007">
    <property type="protein sequence ID" value="TFY69649.1"/>
    <property type="molecule type" value="Genomic_DNA"/>
</dbReference>